<dbReference type="Proteomes" id="UP000708148">
    <property type="component" value="Unassembled WGS sequence"/>
</dbReference>
<evidence type="ECO:0000313" key="1">
    <source>
        <dbReference type="EMBL" id="CAD7700919.1"/>
    </source>
</evidence>
<dbReference type="PANTHER" id="PTHR11475:SF144">
    <property type="entry name" value="NAD(P)H OXIDASE (H2O2-FORMING)"/>
    <property type="match status" value="1"/>
</dbReference>
<dbReference type="Gene3D" id="1.10.640.10">
    <property type="entry name" value="Haem peroxidase domain superfamily, animal type"/>
    <property type="match status" value="1"/>
</dbReference>
<dbReference type="InterPro" id="IPR010255">
    <property type="entry name" value="Haem_peroxidase_sf"/>
</dbReference>
<dbReference type="GO" id="GO:0020037">
    <property type="term" value="F:heme binding"/>
    <property type="evidence" value="ECO:0007669"/>
    <property type="project" value="InterPro"/>
</dbReference>
<keyword evidence="2" id="KW-1185">Reference proteome</keyword>
<protein>
    <submittedName>
        <fullName evidence="1">Uncharacterized protein</fullName>
    </submittedName>
</protein>
<sequence length="122" mass="13925">MGLKRKTAFSEITSDPYVASKLEEIYGSLDDIDPYLGGLAEDHVNDSNLGELFYASMSDQYTRLRDGDRFYFENGDNGLFTDAEVQKIRATGLRDVIMRNTNIKNLPQSLYFRANDDVWPRA</sequence>
<comment type="caution">
    <text evidence="1">The sequence shown here is derived from an EMBL/GenBank/DDBJ whole genome shotgun (WGS) entry which is preliminary data.</text>
</comment>
<evidence type="ECO:0000313" key="2">
    <source>
        <dbReference type="Proteomes" id="UP000708148"/>
    </source>
</evidence>
<dbReference type="InterPro" id="IPR037120">
    <property type="entry name" value="Haem_peroxidase_sf_animal"/>
</dbReference>
<reference evidence="1" key="1">
    <citation type="submission" date="2020-12" db="EMBL/GenBank/DDBJ databases">
        <authorList>
            <person name="Iha C."/>
        </authorList>
    </citation>
    <scope>NUCLEOTIDE SEQUENCE</scope>
</reference>
<dbReference type="EMBL" id="CAJHUC010001383">
    <property type="protein sequence ID" value="CAD7700919.1"/>
    <property type="molecule type" value="Genomic_DNA"/>
</dbReference>
<gene>
    <name evidence="1" type="ORF">OSTQU699_LOCUS6277</name>
</gene>
<organism evidence="1 2">
    <name type="scientific">Ostreobium quekettii</name>
    <dbReference type="NCBI Taxonomy" id="121088"/>
    <lineage>
        <taxon>Eukaryota</taxon>
        <taxon>Viridiplantae</taxon>
        <taxon>Chlorophyta</taxon>
        <taxon>core chlorophytes</taxon>
        <taxon>Ulvophyceae</taxon>
        <taxon>TCBD clade</taxon>
        <taxon>Bryopsidales</taxon>
        <taxon>Ostreobineae</taxon>
        <taxon>Ostreobiaceae</taxon>
        <taxon>Ostreobium</taxon>
    </lineage>
</organism>
<dbReference type="Pfam" id="PF03098">
    <property type="entry name" value="An_peroxidase"/>
    <property type="match status" value="1"/>
</dbReference>
<dbReference type="InterPro" id="IPR019791">
    <property type="entry name" value="Haem_peroxidase_animal"/>
</dbReference>
<dbReference type="PROSITE" id="PS50292">
    <property type="entry name" value="PEROXIDASE_3"/>
    <property type="match status" value="1"/>
</dbReference>
<dbReference type="AlphaFoldDB" id="A0A8S1IZY5"/>
<name>A0A8S1IZY5_9CHLO</name>
<dbReference type="GO" id="GO:0006979">
    <property type="term" value="P:response to oxidative stress"/>
    <property type="evidence" value="ECO:0007669"/>
    <property type="project" value="InterPro"/>
</dbReference>
<proteinExistence type="predicted"/>
<dbReference type="OrthoDB" id="544004at2759"/>
<dbReference type="GO" id="GO:0004601">
    <property type="term" value="F:peroxidase activity"/>
    <property type="evidence" value="ECO:0007669"/>
    <property type="project" value="InterPro"/>
</dbReference>
<dbReference type="SUPFAM" id="SSF48113">
    <property type="entry name" value="Heme-dependent peroxidases"/>
    <property type="match status" value="1"/>
</dbReference>
<dbReference type="PANTHER" id="PTHR11475">
    <property type="entry name" value="OXIDASE/PEROXIDASE"/>
    <property type="match status" value="1"/>
</dbReference>
<accession>A0A8S1IZY5</accession>